<dbReference type="InterPro" id="IPR017850">
    <property type="entry name" value="Alkaline_phosphatase_core_sf"/>
</dbReference>
<comment type="cofactor">
    <cofactor evidence="1">
        <name>Ca(2+)</name>
        <dbReference type="ChEBI" id="CHEBI:29108"/>
    </cofactor>
</comment>
<sequence>MDKKPNLLFVITDDQRFDTIAALGNKDVKTPNLDEIVRNGTSFVQAHMPGGSTHPVCMPSRAMIHTGKTLFRWEDHGETIPKDHVLLGEVLRREGYRTFAVGKWHNGTESFTRSFEDGGNIFFSGMWDHWNVPVCDYDPTGAYDNVKNFISNPFYESAVTRLHCDRIVPGKHSSELFGETAVKWLESYDREDPFFLYLAFMAPHDPKSCPDEFIEMYDPDSIHLPDNLAEAHPFNFSMQYHRDEVLAPYPRTPEIVRKHMAEYYAMISHMDHQLGKVIDTLKRKGKYENTIIVFVSDHGIAMGQHGLFGKQNTYDHSIRIPLIFAGPGIPKNEIRNTYVYHFDIFPTLCDLIGVQIPASLEAKSLMPALKDDKVQMRDSLYFAYADVIRGTKDRRYKLIEYRWKDVRVTQLFDLYEDPQETNNLFGKPGYQNVTSQLRERLLRYKQEWNDDRDETGKVFWSNY</sequence>
<keyword evidence="5" id="KW-0378">Hydrolase</keyword>
<evidence type="ECO:0000256" key="5">
    <source>
        <dbReference type="ARBA" id="ARBA00022801"/>
    </source>
</evidence>
<protein>
    <submittedName>
        <fullName evidence="8">Arylsulfatase A family protein</fullName>
    </submittedName>
</protein>
<dbReference type="Proteomes" id="UP000680304">
    <property type="component" value="Unassembled WGS sequence"/>
</dbReference>
<evidence type="ECO:0000256" key="1">
    <source>
        <dbReference type="ARBA" id="ARBA00001913"/>
    </source>
</evidence>
<dbReference type="Gene3D" id="3.40.720.10">
    <property type="entry name" value="Alkaline Phosphatase, subunit A"/>
    <property type="match status" value="1"/>
</dbReference>
<evidence type="ECO:0000313" key="9">
    <source>
        <dbReference type="Proteomes" id="UP000680304"/>
    </source>
</evidence>
<comment type="similarity">
    <text evidence="2">Belongs to the sulfatase family.</text>
</comment>
<dbReference type="PANTHER" id="PTHR42693:SF42">
    <property type="entry name" value="ARYLSULFATASE G"/>
    <property type="match status" value="1"/>
</dbReference>
<evidence type="ECO:0000256" key="2">
    <source>
        <dbReference type="ARBA" id="ARBA00008779"/>
    </source>
</evidence>
<organism evidence="8 9">
    <name type="scientific">Paenibacillus cisolokensis</name>
    <dbReference type="NCBI Taxonomy" id="1658519"/>
    <lineage>
        <taxon>Bacteria</taxon>
        <taxon>Bacillati</taxon>
        <taxon>Bacillota</taxon>
        <taxon>Bacilli</taxon>
        <taxon>Bacillales</taxon>
        <taxon>Paenibacillaceae</taxon>
        <taxon>Paenibacillus</taxon>
    </lineage>
</organism>
<dbReference type="Pfam" id="PF00884">
    <property type="entry name" value="Sulfatase"/>
    <property type="match status" value="1"/>
</dbReference>
<accession>A0ABQ4N0K6</accession>
<keyword evidence="9" id="KW-1185">Reference proteome</keyword>
<evidence type="ECO:0000256" key="3">
    <source>
        <dbReference type="ARBA" id="ARBA00022723"/>
    </source>
</evidence>
<dbReference type="InterPro" id="IPR000917">
    <property type="entry name" value="Sulfatase_N"/>
</dbReference>
<dbReference type="CDD" id="cd16155">
    <property type="entry name" value="sulfatase_like"/>
    <property type="match status" value="1"/>
</dbReference>
<evidence type="ECO:0000313" key="8">
    <source>
        <dbReference type="EMBL" id="GIQ61653.1"/>
    </source>
</evidence>
<proteinExistence type="inferred from homology"/>
<dbReference type="InterPro" id="IPR024607">
    <property type="entry name" value="Sulfatase_CS"/>
</dbReference>
<dbReference type="SUPFAM" id="SSF53649">
    <property type="entry name" value="Alkaline phosphatase-like"/>
    <property type="match status" value="1"/>
</dbReference>
<comment type="caution">
    <text evidence="8">The sequence shown here is derived from an EMBL/GenBank/DDBJ whole genome shotgun (WGS) entry which is preliminary data.</text>
</comment>
<dbReference type="RefSeq" id="WP_213526887.1">
    <property type="nucleotide sequence ID" value="NZ_BOVJ01000006.1"/>
</dbReference>
<evidence type="ECO:0000256" key="4">
    <source>
        <dbReference type="ARBA" id="ARBA00022729"/>
    </source>
</evidence>
<keyword evidence="6" id="KW-0106">Calcium</keyword>
<gene>
    <name evidence="8" type="ORF">PACILC2_02210</name>
</gene>
<dbReference type="PROSITE" id="PS00149">
    <property type="entry name" value="SULFATASE_2"/>
    <property type="match status" value="1"/>
</dbReference>
<dbReference type="InterPro" id="IPR050738">
    <property type="entry name" value="Sulfatase"/>
</dbReference>
<dbReference type="EMBL" id="BOVJ01000006">
    <property type="protein sequence ID" value="GIQ61653.1"/>
    <property type="molecule type" value="Genomic_DNA"/>
</dbReference>
<dbReference type="PANTHER" id="PTHR42693">
    <property type="entry name" value="ARYLSULFATASE FAMILY MEMBER"/>
    <property type="match status" value="1"/>
</dbReference>
<evidence type="ECO:0000256" key="6">
    <source>
        <dbReference type="ARBA" id="ARBA00022837"/>
    </source>
</evidence>
<evidence type="ECO:0000259" key="7">
    <source>
        <dbReference type="Pfam" id="PF00884"/>
    </source>
</evidence>
<keyword evidence="3" id="KW-0479">Metal-binding</keyword>
<name>A0ABQ4N0K6_9BACL</name>
<feature type="domain" description="Sulfatase N-terminal" evidence="7">
    <location>
        <begin position="5"/>
        <end position="354"/>
    </location>
</feature>
<reference evidence="8 9" key="1">
    <citation type="submission" date="2021-04" db="EMBL/GenBank/DDBJ databases">
        <title>Draft genome sequence of Paenibacillus cisolokensis, LC2-13A.</title>
        <authorList>
            <person name="Uke A."/>
            <person name="Chhe C."/>
            <person name="Baramee S."/>
            <person name="Kosugi A."/>
        </authorList>
    </citation>
    <scope>NUCLEOTIDE SEQUENCE [LARGE SCALE GENOMIC DNA]</scope>
    <source>
        <strain evidence="8 9">LC2-13A</strain>
    </source>
</reference>
<keyword evidence="4" id="KW-0732">Signal</keyword>